<keyword evidence="1" id="KW-1185">Reference proteome</keyword>
<proteinExistence type="predicted"/>
<protein>
    <submittedName>
        <fullName evidence="2">YgiQ family radical SAM protein</fullName>
    </submittedName>
</protein>
<dbReference type="AlphaFoldDB" id="A0A183U106"/>
<dbReference type="Proteomes" id="UP000050794">
    <property type="component" value="Unassembled WGS sequence"/>
</dbReference>
<reference evidence="2" key="1">
    <citation type="submission" date="2016-06" db="UniProtKB">
        <authorList>
            <consortium name="WormBaseParasite"/>
        </authorList>
    </citation>
    <scope>IDENTIFICATION</scope>
</reference>
<dbReference type="WBParaSite" id="TCNE_0000217601-mRNA-1">
    <property type="protein sequence ID" value="TCNE_0000217601-mRNA-1"/>
    <property type="gene ID" value="TCNE_0000217601"/>
</dbReference>
<sequence>LGPTAKRALMEYARKKPEVEQYVLTNPTVGSTESAPPQDGESVLSQAALDYGGYMKDFSAVQAGLSPVFILDNSPRTYRKCHR</sequence>
<organism evidence="1 2">
    <name type="scientific">Toxocara canis</name>
    <name type="common">Canine roundworm</name>
    <dbReference type="NCBI Taxonomy" id="6265"/>
    <lineage>
        <taxon>Eukaryota</taxon>
        <taxon>Metazoa</taxon>
        <taxon>Ecdysozoa</taxon>
        <taxon>Nematoda</taxon>
        <taxon>Chromadorea</taxon>
        <taxon>Rhabditida</taxon>
        <taxon>Spirurina</taxon>
        <taxon>Ascaridomorpha</taxon>
        <taxon>Ascaridoidea</taxon>
        <taxon>Toxocaridae</taxon>
        <taxon>Toxocara</taxon>
    </lineage>
</organism>
<evidence type="ECO:0000313" key="2">
    <source>
        <dbReference type="WBParaSite" id="TCNE_0000217601-mRNA-1"/>
    </source>
</evidence>
<evidence type="ECO:0000313" key="1">
    <source>
        <dbReference type="Proteomes" id="UP000050794"/>
    </source>
</evidence>
<accession>A0A183U106</accession>
<name>A0A183U106_TOXCA</name>